<organism evidence="1 2">
    <name type="scientific">Dreissena polymorpha</name>
    <name type="common">Zebra mussel</name>
    <name type="synonym">Mytilus polymorpha</name>
    <dbReference type="NCBI Taxonomy" id="45954"/>
    <lineage>
        <taxon>Eukaryota</taxon>
        <taxon>Metazoa</taxon>
        <taxon>Spiralia</taxon>
        <taxon>Lophotrochozoa</taxon>
        <taxon>Mollusca</taxon>
        <taxon>Bivalvia</taxon>
        <taxon>Autobranchia</taxon>
        <taxon>Heteroconchia</taxon>
        <taxon>Euheterodonta</taxon>
        <taxon>Imparidentia</taxon>
        <taxon>Neoheterodontei</taxon>
        <taxon>Myida</taxon>
        <taxon>Dreissenoidea</taxon>
        <taxon>Dreissenidae</taxon>
        <taxon>Dreissena</taxon>
    </lineage>
</organism>
<comment type="caution">
    <text evidence="1">The sequence shown here is derived from an EMBL/GenBank/DDBJ whole genome shotgun (WGS) entry which is preliminary data.</text>
</comment>
<sequence>MDREALGKWSCISRVEDRVDHEAITATRRLLDRTRSHPDHTRALYPIRSTSTRYDHHDLVHLGSCIGRDDRAEIGKMSCGGRVLSTRVELVIGMIELIGSATSSVSDTQTDRQTHTQG</sequence>
<dbReference type="AlphaFoldDB" id="A0A9D4ESL5"/>
<proteinExistence type="predicted"/>
<evidence type="ECO:0000313" key="1">
    <source>
        <dbReference type="EMBL" id="KAH3785024.1"/>
    </source>
</evidence>
<reference evidence="1" key="2">
    <citation type="submission" date="2020-11" db="EMBL/GenBank/DDBJ databases">
        <authorList>
            <person name="McCartney M.A."/>
            <person name="Auch B."/>
            <person name="Kono T."/>
            <person name="Mallez S."/>
            <person name="Becker A."/>
            <person name="Gohl D.M."/>
            <person name="Silverstein K.A.T."/>
            <person name="Koren S."/>
            <person name="Bechman K.B."/>
            <person name="Herman A."/>
            <person name="Abrahante J.E."/>
            <person name="Garbe J."/>
        </authorList>
    </citation>
    <scope>NUCLEOTIDE SEQUENCE</scope>
    <source>
        <strain evidence="1">Duluth1</strain>
        <tissue evidence="1">Whole animal</tissue>
    </source>
</reference>
<dbReference type="Proteomes" id="UP000828390">
    <property type="component" value="Unassembled WGS sequence"/>
</dbReference>
<keyword evidence="2" id="KW-1185">Reference proteome</keyword>
<gene>
    <name evidence="1" type="ORF">DPMN_163107</name>
</gene>
<evidence type="ECO:0000313" key="2">
    <source>
        <dbReference type="Proteomes" id="UP000828390"/>
    </source>
</evidence>
<reference evidence="1" key="1">
    <citation type="journal article" date="2019" name="bioRxiv">
        <title>The Genome of the Zebra Mussel, Dreissena polymorpha: A Resource for Invasive Species Research.</title>
        <authorList>
            <person name="McCartney M.A."/>
            <person name="Auch B."/>
            <person name="Kono T."/>
            <person name="Mallez S."/>
            <person name="Zhang Y."/>
            <person name="Obille A."/>
            <person name="Becker A."/>
            <person name="Abrahante J.E."/>
            <person name="Garbe J."/>
            <person name="Badalamenti J.P."/>
            <person name="Herman A."/>
            <person name="Mangelson H."/>
            <person name="Liachko I."/>
            <person name="Sullivan S."/>
            <person name="Sone E.D."/>
            <person name="Koren S."/>
            <person name="Silverstein K.A.T."/>
            <person name="Beckman K.B."/>
            <person name="Gohl D.M."/>
        </authorList>
    </citation>
    <scope>NUCLEOTIDE SEQUENCE</scope>
    <source>
        <strain evidence="1">Duluth1</strain>
        <tissue evidence="1">Whole animal</tissue>
    </source>
</reference>
<dbReference type="EMBL" id="JAIWYP010000008">
    <property type="protein sequence ID" value="KAH3785024.1"/>
    <property type="molecule type" value="Genomic_DNA"/>
</dbReference>
<name>A0A9D4ESL5_DREPO</name>
<accession>A0A9D4ESL5</accession>
<protein>
    <submittedName>
        <fullName evidence="1">Uncharacterized protein</fullName>
    </submittedName>
</protein>